<dbReference type="Proteomes" id="UP000297747">
    <property type="component" value="Unassembled WGS sequence"/>
</dbReference>
<dbReference type="EMBL" id="UHEN01000001">
    <property type="protein sequence ID" value="SUN07075.1"/>
    <property type="molecule type" value="Genomic_DNA"/>
</dbReference>
<keyword evidence="2" id="KW-0067">ATP-binding</keyword>
<dbReference type="OrthoDB" id="2209931at2"/>
<dbReference type="InterPro" id="IPR011990">
    <property type="entry name" value="TPR-like_helical_dom_sf"/>
</dbReference>
<evidence type="ECO:0000313" key="4">
    <source>
        <dbReference type="Proteomes" id="UP000186437"/>
    </source>
</evidence>
<proteinExistence type="predicted"/>
<dbReference type="EMBL" id="MSJL01000028">
    <property type="protein sequence ID" value="OLF49536.1"/>
    <property type="molecule type" value="Genomic_DNA"/>
</dbReference>
<reference evidence="4" key="2">
    <citation type="submission" date="2016-12" db="EMBL/GenBank/DDBJ databases">
        <authorList>
            <person name="Gulvik C.A."/>
        </authorList>
    </citation>
    <scope>NUCLEOTIDE SEQUENCE [LARGE SCALE GENOMIC DNA]</scope>
    <source>
        <strain evidence="4">ATCC 51725</strain>
    </source>
</reference>
<organism evidence="1 4">
    <name type="scientific">Streptococcus acidominimus</name>
    <dbReference type="NCBI Taxonomy" id="1326"/>
    <lineage>
        <taxon>Bacteria</taxon>
        <taxon>Bacillati</taxon>
        <taxon>Bacillota</taxon>
        <taxon>Bacilli</taxon>
        <taxon>Lactobacillales</taxon>
        <taxon>Streptococcaceae</taxon>
        <taxon>Streptococcus</taxon>
    </lineage>
</organism>
<protein>
    <submittedName>
        <fullName evidence="2">Helicase</fullName>
    </submittedName>
</protein>
<evidence type="ECO:0000313" key="5">
    <source>
        <dbReference type="Proteomes" id="UP000255213"/>
    </source>
</evidence>
<keyword evidence="2" id="KW-0547">Nucleotide-binding</keyword>
<dbReference type="EMBL" id="SPQA01000004">
    <property type="protein sequence ID" value="TFU31552.1"/>
    <property type="molecule type" value="Genomic_DNA"/>
</dbReference>
<sequence length="406" mass="48521">MVKKKNRKKELKRQQKLEVTVLSEQEAKLFEREEQAPIFYEERMIPHFDFYNVAVSQLREENKNLTDDELRYLPLQIAMGDFSWRRDHALYKEAMVTPNDRKRKKLLRQVLAENPDYFLAELHLWLADWDVSSPSYFRQTQDFQDRTIEHWKKERFADWYAFTARPYLTALVYLIDYYCEAGFYSKALELVTLIDSKQPSRFPTGFVVRMLSLYNRLGLFDKVERFYQMRVKEHGAEDDTVLVHLLIARILQGRWKEAEHLFERLSAINPATPRFFLEDTIFHIERMEDEIGYRLLSMESLASHLVPLMDFLLDVPLILEFLREKALDRQGGDFFENSPFGFWELFHMPVFRDLRMNAVQIFYKEGFRSKKDFEARTEKEVLALKGIGAKTIEQLKKNGIVFKRSE</sequence>
<dbReference type="AlphaFoldDB" id="A0A1Q8ECL5"/>
<dbReference type="GO" id="GO:0004386">
    <property type="term" value="F:helicase activity"/>
    <property type="evidence" value="ECO:0007669"/>
    <property type="project" value="UniProtKB-KW"/>
</dbReference>
<reference evidence="2 5" key="3">
    <citation type="submission" date="2018-06" db="EMBL/GenBank/DDBJ databases">
        <authorList>
            <consortium name="Pathogen Informatics"/>
            <person name="Doyle S."/>
        </authorList>
    </citation>
    <scope>NUCLEOTIDE SEQUENCE [LARGE SCALE GENOMIC DNA]</scope>
    <source>
        <strain evidence="2 5">NCTC12957</strain>
    </source>
</reference>
<dbReference type="Gene3D" id="1.25.40.10">
    <property type="entry name" value="Tetratricopeptide repeat domain"/>
    <property type="match status" value="1"/>
</dbReference>
<dbReference type="RefSeq" id="WP_075099462.1">
    <property type="nucleotide sequence ID" value="NZ_CAKOCW010000001.1"/>
</dbReference>
<keyword evidence="2" id="KW-0347">Helicase</keyword>
<gene>
    <name evidence="1" type="ORF">BU200_06785</name>
    <name evidence="3" type="ORF">E4U01_02120</name>
    <name evidence="2" type="ORF">NCTC12957_00990</name>
</gene>
<accession>A0A1Q8ECL5</accession>
<reference evidence="1" key="1">
    <citation type="submission" date="2016-12" db="EMBL/GenBank/DDBJ databases">
        <authorList>
            <person name="Song W.-J."/>
            <person name="Kurnit D.M."/>
        </authorList>
    </citation>
    <scope>NUCLEOTIDE SEQUENCE [LARGE SCALE GENOMIC DNA]</scope>
    <source>
        <strain evidence="1">ATCC 51725</strain>
    </source>
</reference>
<name>A0A1Q8ECL5_STRAI</name>
<dbReference type="Proteomes" id="UP000186437">
    <property type="component" value="Unassembled WGS sequence"/>
</dbReference>
<evidence type="ECO:0000313" key="1">
    <source>
        <dbReference type="EMBL" id="OLF49536.1"/>
    </source>
</evidence>
<evidence type="ECO:0000313" key="6">
    <source>
        <dbReference type="Proteomes" id="UP000297747"/>
    </source>
</evidence>
<keyword evidence="2" id="KW-0378">Hydrolase</keyword>
<reference evidence="3 6" key="4">
    <citation type="submission" date="2019-03" db="EMBL/GenBank/DDBJ databases">
        <title>Diversity of the mouse oral microbiome.</title>
        <authorList>
            <person name="Joseph S."/>
            <person name="Aduse-Opoku J."/>
            <person name="Curtis M."/>
            <person name="Wade W."/>
            <person name="Hashim A."/>
        </authorList>
    </citation>
    <scope>NUCLEOTIDE SEQUENCE [LARGE SCALE GENOMIC DNA]</scope>
    <source>
        <strain evidence="3 6">HT4</strain>
    </source>
</reference>
<dbReference type="Proteomes" id="UP000255213">
    <property type="component" value="Unassembled WGS sequence"/>
</dbReference>
<evidence type="ECO:0000313" key="3">
    <source>
        <dbReference type="EMBL" id="TFU31552.1"/>
    </source>
</evidence>
<keyword evidence="4" id="KW-1185">Reference proteome</keyword>
<evidence type="ECO:0000313" key="2">
    <source>
        <dbReference type="EMBL" id="SUN07075.1"/>
    </source>
</evidence>